<proteinExistence type="predicted"/>
<dbReference type="GeneID" id="5470587"/>
<evidence type="ECO:0000313" key="1">
    <source>
        <dbReference type="EMBL" id="ABT16604.1"/>
    </source>
</evidence>
<protein>
    <submittedName>
        <fullName evidence="1">Uncharacterized protein z470L</fullName>
    </submittedName>
</protein>
<dbReference type="Proteomes" id="UP000202420">
    <property type="component" value="Segment"/>
</dbReference>
<organism evidence="1 2">
    <name type="scientific">Chlorovirus heliozoae</name>
    <dbReference type="NCBI Taxonomy" id="322019"/>
    <lineage>
        <taxon>Viruses</taxon>
        <taxon>Varidnaviria</taxon>
        <taxon>Bamfordvirae</taxon>
        <taxon>Nucleocytoviricota</taxon>
        <taxon>Megaviricetes</taxon>
        <taxon>Algavirales</taxon>
        <taxon>Phycodnaviridae</taxon>
        <taxon>Chlorovirus</taxon>
    </lineage>
</organism>
<dbReference type="EMBL" id="EF101928">
    <property type="protein sequence ID" value="ABT16604.1"/>
    <property type="molecule type" value="Genomic_DNA"/>
</dbReference>
<name>A7K980_9PHYC</name>
<accession>A7K980</accession>
<sequence>MDIMFWSIEGSTPPIMFEIIVGSMPMDLVSAPMSMFCMLDRSICCTRCMTSPKRVPISSSPFCIFSENSWARVSMPSISSLGVLSRAVASMDSVEPYAHMDSLVVSETLFHRAFASIPGMITVSNRASSLAMMRSRFSPKVSRKNFLGLREPKFFTQSVIAFSSGKTPESSCTNSRARVLKFSSICFKVHLFCRNFTYMCVCF</sequence>
<dbReference type="RefSeq" id="YP_001426951.1">
    <property type="nucleotide sequence ID" value="NC_008724.1"/>
</dbReference>
<keyword evidence="2" id="KW-1185">Reference proteome</keyword>
<dbReference type="OrthoDB" id="38090at10239"/>
<gene>
    <name evidence="1" type="primary">z470L</name>
    <name evidence="1" type="ORF">ATCV1_z470L</name>
</gene>
<dbReference type="KEGG" id="vg:5470587"/>
<evidence type="ECO:0000313" key="2">
    <source>
        <dbReference type="Proteomes" id="UP000202420"/>
    </source>
</evidence>
<reference evidence="1 2" key="1">
    <citation type="submission" date="2006-09" db="EMBL/GenBank/DDBJ databases">
        <title>Sequence and annotation of the 288-kb ATCV-1 virus that infects an endosymbiotic Chlorella strain of the heliozoon Acanthocystis turfacea.</title>
        <authorList>
            <person name="Fitzgerald L.A."/>
            <person name="Graves M.V."/>
            <person name="Li X."/>
            <person name="Pfitzner A.J.P."/>
            <person name="Hartigan J."/>
            <person name="Van Etten J.L."/>
        </authorList>
    </citation>
    <scope>NUCLEOTIDE SEQUENCE [LARGE SCALE GENOMIC DNA]</scope>
    <source>
        <strain evidence="1 2">ATCV-1</strain>
    </source>
</reference>